<dbReference type="EMBL" id="CP140154">
    <property type="protein sequence ID" value="WQG89585.1"/>
    <property type="molecule type" value="Genomic_DNA"/>
</dbReference>
<evidence type="ECO:0000313" key="8">
    <source>
        <dbReference type="Proteomes" id="UP001326715"/>
    </source>
</evidence>
<dbReference type="SUPFAM" id="SSF46689">
    <property type="entry name" value="Homeodomain-like"/>
    <property type="match status" value="2"/>
</dbReference>
<evidence type="ECO:0000256" key="1">
    <source>
        <dbReference type="ARBA" id="ARBA00023015"/>
    </source>
</evidence>
<dbReference type="PRINTS" id="PR00032">
    <property type="entry name" value="HTHARAC"/>
</dbReference>
<evidence type="ECO:0000256" key="3">
    <source>
        <dbReference type="ARBA" id="ARBA00023163"/>
    </source>
</evidence>
<dbReference type="GO" id="GO:0043565">
    <property type="term" value="F:sequence-specific DNA binding"/>
    <property type="evidence" value="ECO:0007669"/>
    <property type="project" value="InterPro"/>
</dbReference>
<dbReference type="PANTHER" id="PTHR47893:SF1">
    <property type="entry name" value="REGULATORY PROTEIN PCHR"/>
    <property type="match status" value="1"/>
</dbReference>
<dbReference type="SMART" id="SM00342">
    <property type="entry name" value="HTH_ARAC"/>
    <property type="match status" value="1"/>
</dbReference>
<dbReference type="EMBL" id="FPIZ01000001">
    <property type="protein sequence ID" value="SFW15213.1"/>
    <property type="molecule type" value="Genomic_DNA"/>
</dbReference>
<evidence type="ECO:0000313" key="7">
    <source>
        <dbReference type="Proteomes" id="UP000183788"/>
    </source>
</evidence>
<dbReference type="Proteomes" id="UP001326715">
    <property type="component" value="Chromosome"/>
</dbReference>
<sequence>MGVQIRNDINELLLEEEMGDDLQEKFVSTKLVEERQEIKYHFGEAVFRETFFDGYHIFSGDASVYENLHVNATEAVPSVSLLFMVRGHFNTNVGYDRQRVFGTLEHNLFFNPIGVENAHIIKQEGLAVVGMNFSKERFLQLADNNGRILDMLANNVAGNKPIILNKKTNHPITTRMLMILDEIRNCQFQGGHKKLFLQSKVIELLALQCEQQEQADDARDKKHLLSVTDREKIFHARDLLLEQMQEPPSLTELSRAAGLNEFKLKNGFRQVFDNTVFGYLNDHKMEQARRLLNAAAQSVTEIAEQLGFSSVQHFSTAFRKKFGVSPVKLRHL</sequence>
<dbReference type="InterPro" id="IPR018060">
    <property type="entry name" value="HTH_AraC"/>
</dbReference>
<proteinExistence type="predicted"/>
<dbReference type="PROSITE" id="PS00041">
    <property type="entry name" value="HTH_ARAC_FAMILY_1"/>
    <property type="match status" value="1"/>
</dbReference>
<evidence type="ECO:0000313" key="6">
    <source>
        <dbReference type="EMBL" id="WQG89585.1"/>
    </source>
</evidence>
<evidence type="ECO:0000313" key="5">
    <source>
        <dbReference type="EMBL" id="SFW15213.1"/>
    </source>
</evidence>
<reference evidence="5 7" key="1">
    <citation type="submission" date="2016-11" db="EMBL/GenBank/DDBJ databases">
        <authorList>
            <person name="Jaros S."/>
            <person name="Januszkiewicz K."/>
            <person name="Wedrychowicz H."/>
        </authorList>
    </citation>
    <scope>NUCLEOTIDE SEQUENCE [LARGE SCALE GENOMIC DNA]</scope>
    <source>
        <strain evidence="5 7">DSM 784</strain>
    </source>
</reference>
<dbReference type="InterPro" id="IPR009057">
    <property type="entry name" value="Homeodomain-like_sf"/>
</dbReference>
<keyword evidence="8" id="KW-1185">Reference proteome</keyword>
<dbReference type="InterPro" id="IPR020449">
    <property type="entry name" value="Tscrpt_reg_AraC-type_HTH"/>
</dbReference>
<reference evidence="6 8" key="2">
    <citation type="submission" date="2023-11" db="EMBL/GenBank/DDBJ databases">
        <title>MicrobeMod: A computational toolkit for identifying prokaryotic methylation and restriction-modification with nanopore sequencing.</title>
        <authorList>
            <person name="Crits-Christoph A."/>
            <person name="Kang S.C."/>
            <person name="Lee H."/>
            <person name="Ostrov N."/>
        </authorList>
    </citation>
    <scope>NUCLEOTIDE SEQUENCE [LARGE SCALE GENOMIC DNA]</scope>
    <source>
        <strain evidence="6 8">ATCC 23090</strain>
    </source>
</reference>
<protein>
    <submittedName>
        <fullName evidence="6">AraC family transcriptional regulator</fullName>
    </submittedName>
    <submittedName>
        <fullName evidence="5">AraC-type DNA-binding protein</fullName>
    </submittedName>
</protein>
<keyword evidence="1" id="KW-0805">Transcription regulation</keyword>
<name>A0A1K1LWA8_9BACT</name>
<dbReference type="Proteomes" id="UP000183788">
    <property type="component" value="Unassembled WGS sequence"/>
</dbReference>
<dbReference type="STRING" id="1004.SAMN05661012_00274"/>
<dbReference type="Gene3D" id="1.10.10.60">
    <property type="entry name" value="Homeodomain-like"/>
    <property type="match status" value="2"/>
</dbReference>
<organism evidence="5 7">
    <name type="scientific">Chitinophaga sancti</name>
    <dbReference type="NCBI Taxonomy" id="1004"/>
    <lineage>
        <taxon>Bacteria</taxon>
        <taxon>Pseudomonadati</taxon>
        <taxon>Bacteroidota</taxon>
        <taxon>Chitinophagia</taxon>
        <taxon>Chitinophagales</taxon>
        <taxon>Chitinophagaceae</taxon>
        <taxon>Chitinophaga</taxon>
    </lineage>
</organism>
<dbReference type="PROSITE" id="PS01124">
    <property type="entry name" value="HTH_ARAC_FAMILY_2"/>
    <property type="match status" value="1"/>
</dbReference>
<dbReference type="OrthoDB" id="799767at2"/>
<dbReference type="AlphaFoldDB" id="A0A1K1LWA8"/>
<dbReference type="InterPro" id="IPR018062">
    <property type="entry name" value="HTH_AraC-typ_CS"/>
</dbReference>
<dbReference type="GO" id="GO:0003700">
    <property type="term" value="F:DNA-binding transcription factor activity"/>
    <property type="evidence" value="ECO:0007669"/>
    <property type="project" value="InterPro"/>
</dbReference>
<evidence type="ECO:0000256" key="2">
    <source>
        <dbReference type="ARBA" id="ARBA00023125"/>
    </source>
</evidence>
<dbReference type="InterPro" id="IPR053142">
    <property type="entry name" value="PchR_regulatory_protein"/>
</dbReference>
<feature type="domain" description="HTH araC/xylS-type" evidence="4">
    <location>
        <begin position="234"/>
        <end position="332"/>
    </location>
</feature>
<dbReference type="RefSeq" id="WP_072356811.1">
    <property type="nucleotide sequence ID" value="NZ_CBHWAX010000190.1"/>
</dbReference>
<keyword evidence="3" id="KW-0804">Transcription</keyword>
<gene>
    <name evidence="5" type="ORF">SAMN05661012_00274</name>
    <name evidence="6" type="ORF">SR876_32140</name>
</gene>
<dbReference type="PANTHER" id="PTHR47893">
    <property type="entry name" value="REGULATORY PROTEIN PCHR"/>
    <property type="match status" value="1"/>
</dbReference>
<keyword evidence="2 5" id="KW-0238">DNA-binding</keyword>
<evidence type="ECO:0000259" key="4">
    <source>
        <dbReference type="PROSITE" id="PS01124"/>
    </source>
</evidence>
<dbReference type="Pfam" id="PF12833">
    <property type="entry name" value="HTH_18"/>
    <property type="match status" value="1"/>
</dbReference>
<accession>A0A1K1LWA8</accession>